<dbReference type="PANTHER" id="PTHR11017:SF573">
    <property type="entry name" value="ADP-RIBOSYL CYCLASE_CYCLIC ADP-RIBOSE HYDROLASE"/>
    <property type="match status" value="1"/>
</dbReference>
<dbReference type="InterPro" id="IPR044974">
    <property type="entry name" value="Disease_R_plants"/>
</dbReference>
<accession>A0A8X7XRP0</accession>
<dbReference type="PANTHER" id="PTHR11017">
    <property type="entry name" value="LEUCINE-RICH REPEAT-CONTAINING PROTEIN"/>
    <property type="match status" value="1"/>
</dbReference>
<sequence length="131" mass="15271">MAAARMDKLLEWKEALTKAARLSGWHLDNGSQLQRWGTDEIEAIMLDFHEPEEMHLSAKAFKKMKRLRILIIRNALLTVAPVYLSNELRWLEWPGCPLLSLPSTFHARKLLVLNMQHSFISHFEGFKVLNY</sequence>
<dbReference type="Proteomes" id="UP000886885">
    <property type="component" value="Chromosome 19D"/>
</dbReference>
<organism evidence="1 2">
    <name type="scientific">Populus tomentosa</name>
    <name type="common">Chinese white poplar</name>
    <dbReference type="NCBI Taxonomy" id="118781"/>
    <lineage>
        <taxon>Eukaryota</taxon>
        <taxon>Viridiplantae</taxon>
        <taxon>Streptophyta</taxon>
        <taxon>Embryophyta</taxon>
        <taxon>Tracheophyta</taxon>
        <taxon>Spermatophyta</taxon>
        <taxon>Magnoliopsida</taxon>
        <taxon>eudicotyledons</taxon>
        <taxon>Gunneridae</taxon>
        <taxon>Pentapetalae</taxon>
        <taxon>rosids</taxon>
        <taxon>fabids</taxon>
        <taxon>Malpighiales</taxon>
        <taxon>Salicaceae</taxon>
        <taxon>Saliceae</taxon>
        <taxon>Populus</taxon>
    </lineage>
</organism>
<gene>
    <name evidence="1" type="ORF">POTOM_058805</name>
</gene>
<reference evidence="1" key="1">
    <citation type="journal article" date="2020" name="bioRxiv">
        <title>Hybrid origin of Populus tomentosa Carr. identified through genome sequencing and phylogenomic analysis.</title>
        <authorList>
            <person name="An X."/>
            <person name="Gao K."/>
            <person name="Chen Z."/>
            <person name="Li J."/>
            <person name="Yang X."/>
            <person name="Yang X."/>
            <person name="Zhou J."/>
            <person name="Guo T."/>
            <person name="Zhao T."/>
            <person name="Huang S."/>
            <person name="Miao D."/>
            <person name="Khan W.U."/>
            <person name="Rao P."/>
            <person name="Ye M."/>
            <person name="Lei B."/>
            <person name="Liao W."/>
            <person name="Wang J."/>
            <person name="Ji L."/>
            <person name="Li Y."/>
            <person name="Guo B."/>
            <person name="Mustafa N.S."/>
            <person name="Li S."/>
            <person name="Yun Q."/>
            <person name="Keller S.R."/>
            <person name="Mao J."/>
            <person name="Zhang R."/>
            <person name="Strauss S.H."/>
        </authorList>
    </citation>
    <scope>NUCLEOTIDE SEQUENCE</scope>
    <source>
        <strain evidence="1">GM15</strain>
        <tissue evidence="1">Leaf</tissue>
    </source>
</reference>
<keyword evidence="2" id="KW-1185">Reference proteome</keyword>
<dbReference type="EMBL" id="JAAWWB010000038">
    <property type="protein sequence ID" value="KAG6737291.1"/>
    <property type="molecule type" value="Genomic_DNA"/>
</dbReference>
<proteinExistence type="predicted"/>
<dbReference type="AlphaFoldDB" id="A0A8X7XRP0"/>
<protein>
    <submittedName>
        <fullName evidence="1">Uncharacterized protein</fullName>
    </submittedName>
</protein>
<dbReference type="GO" id="GO:0006952">
    <property type="term" value="P:defense response"/>
    <property type="evidence" value="ECO:0007669"/>
    <property type="project" value="InterPro"/>
</dbReference>
<comment type="caution">
    <text evidence="1">The sequence shown here is derived from an EMBL/GenBank/DDBJ whole genome shotgun (WGS) entry which is preliminary data.</text>
</comment>
<evidence type="ECO:0000313" key="1">
    <source>
        <dbReference type="EMBL" id="KAG6737291.1"/>
    </source>
</evidence>
<dbReference type="OrthoDB" id="1435371at2759"/>
<evidence type="ECO:0000313" key="2">
    <source>
        <dbReference type="Proteomes" id="UP000886885"/>
    </source>
</evidence>
<name>A0A8X7XRP0_POPTO</name>